<protein>
    <submittedName>
        <fullName evidence="3">Uncharacterized protein</fullName>
    </submittedName>
</protein>
<reference evidence="4" key="1">
    <citation type="journal article" date="2013" name="Genome Announc.">
        <title>Genome sequence of the basidiomycetous yeast Pseudozyma antarctica T-34, a producer of the glycolipid biosurfactants mannosylerythritol lipids.</title>
        <authorList>
            <person name="Morita T."/>
            <person name="Koike H."/>
            <person name="Koyama Y."/>
            <person name="Hagiwara H."/>
            <person name="Ito E."/>
            <person name="Fukuoka T."/>
            <person name="Imura T."/>
            <person name="Machida M."/>
            <person name="Kitamoto D."/>
        </authorList>
    </citation>
    <scope>NUCLEOTIDE SEQUENCE [LARGE SCALE GENOMIC DNA]</scope>
    <source>
        <strain evidence="4">T-34</strain>
    </source>
</reference>
<evidence type="ECO:0000256" key="1">
    <source>
        <dbReference type="SAM" id="MobiDB-lite"/>
    </source>
</evidence>
<feature type="chain" id="PRO_5004100905" evidence="2">
    <location>
        <begin position="27"/>
        <end position="606"/>
    </location>
</feature>
<feature type="signal peptide" evidence="2">
    <location>
        <begin position="1"/>
        <end position="26"/>
    </location>
</feature>
<sequence length="606" mass="67539">MTSKGLASLGIWQPGLWAGFLPSAWGIPCTSLHAVPIFCCPLIAVPTQPAKYRHIRAKRDRSRLPSVPTLLASPFMRACLEALGWGLASDGGEPAISHGRAHNCYEERFLPGFRPFEIDGKRVSRSRARVLVRGGAFSGPSSRRWRKGGPKISSGSTDGWLPASKMNARLLSISISSNTGVPTAYSKALEFRKESTHPISRRVGKMADAEQDYEAIRQENIRKNAELMLSLGLDSASTRLRSPSPERKAPAAMRRTNSTSTPGAADPGSARKSSRIASGSRPRSYREKDLLSSFKRPTQKKEKKVRQGTRKSSRASTSSRTKYTDWNSDEDDDSDAYVPRWRGGSASAQQNGHANAGSDDDDSDEANSSRGSRTFDLSGRPILNKLSNPSAPPLPSSGGDEIYEERMPLPTRKHVAMGKGRGELVFEQEFSSFTPNVTPEEMLRGGAFGGTAFRDYYSRVLQRPINVEAELKELPQEWLAGLDVDDMLRRDDLDPSRNKFKVKAGQSLEEWEKAGWVRPLDPRGWFQWYYRFYLGRRSADDARQIGRWLKACGPGGRFRKSLAVNVATKGGGRWDDPTVNSVVRQTLWQWGYELTEKHYNEYLEKF</sequence>
<dbReference type="PANTHER" id="PTHR37948">
    <property type="entry name" value="ZGC:113208"/>
    <property type="match status" value="1"/>
</dbReference>
<evidence type="ECO:0000256" key="2">
    <source>
        <dbReference type="SAM" id="SignalP"/>
    </source>
</evidence>
<dbReference type="STRING" id="1151754.M9MCC6"/>
<proteinExistence type="predicted"/>
<feature type="region of interest" description="Disordered" evidence="1">
    <location>
        <begin position="236"/>
        <end position="403"/>
    </location>
</feature>
<gene>
    <name evidence="3" type="ORF">PANT_9c00121</name>
</gene>
<keyword evidence="2" id="KW-0732">Signal</keyword>
<evidence type="ECO:0000313" key="4">
    <source>
        <dbReference type="Proteomes" id="UP000011976"/>
    </source>
</evidence>
<accession>M9MCC6</accession>
<organism evidence="3 4">
    <name type="scientific">Pseudozyma antarctica (strain T-34)</name>
    <name type="common">Yeast</name>
    <name type="synonym">Candida antarctica</name>
    <dbReference type="NCBI Taxonomy" id="1151754"/>
    <lineage>
        <taxon>Eukaryota</taxon>
        <taxon>Fungi</taxon>
        <taxon>Dikarya</taxon>
        <taxon>Basidiomycota</taxon>
        <taxon>Ustilaginomycotina</taxon>
        <taxon>Ustilaginomycetes</taxon>
        <taxon>Ustilaginales</taxon>
        <taxon>Ustilaginaceae</taxon>
        <taxon>Moesziomyces</taxon>
    </lineage>
</organism>
<name>M9MCC6_PSEA3</name>
<dbReference type="OrthoDB" id="4850at2759"/>
<dbReference type="EMBL" id="DF196775">
    <property type="protein sequence ID" value="GAC73438.1"/>
    <property type="molecule type" value="Genomic_DNA"/>
</dbReference>
<dbReference type="Proteomes" id="UP000011976">
    <property type="component" value="Unassembled WGS sequence"/>
</dbReference>
<feature type="compositionally biased region" description="Basic residues" evidence="1">
    <location>
        <begin position="297"/>
        <end position="313"/>
    </location>
</feature>
<dbReference type="PANTHER" id="PTHR37948:SF1">
    <property type="entry name" value="BLL5189 PROTEIN"/>
    <property type="match status" value="1"/>
</dbReference>
<dbReference type="AlphaFoldDB" id="M9MCC6"/>
<evidence type="ECO:0000313" key="3">
    <source>
        <dbReference type="EMBL" id="GAC73438.1"/>
    </source>
</evidence>